<sequence>MAIEFIISQRKYFPVFNYIGFYYFKKNRVQISVSVKSGIHFAQSRYVQTITYISMVIIITINTKYYDTFHKQIEDQSCDALLKTTENQEDNRLRCRRSKTDEQFIVISPQIFEVQSSRKQIKVLELQERNKCLKLTFS</sequence>
<proteinExistence type="predicted"/>
<dbReference type="EMBL" id="HBUF01402886">
    <property type="protein sequence ID" value="CAG6737317.1"/>
    <property type="molecule type" value="Transcribed_RNA"/>
</dbReference>
<reference evidence="1" key="1">
    <citation type="submission" date="2021-05" db="EMBL/GenBank/DDBJ databases">
        <authorList>
            <person name="Alioto T."/>
            <person name="Alioto T."/>
            <person name="Gomez Garrido J."/>
        </authorList>
    </citation>
    <scope>NUCLEOTIDE SEQUENCE</scope>
</reference>
<evidence type="ECO:0000313" key="1">
    <source>
        <dbReference type="EMBL" id="CAG6737317.1"/>
    </source>
</evidence>
<organism evidence="1">
    <name type="scientific">Cacopsylla melanoneura</name>
    <dbReference type="NCBI Taxonomy" id="428564"/>
    <lineage>
        <taxon>Eukaryota</taxon>
        <taxon>Metazoa</taxon>
        <taxon>Ecdysozoa</taxon>
        <taxon>Arthropoda</taxon>
        <taxon>Hexapoda</taxon>
        <taxon>Insecta</taxon>
        <taxon>Pterygota</taxon>
        <taxon>Neoptera</taxon>
        <taxon>Paraneoptera</taxon>
        <taxon>Hemiptera</taxon>
        <taxon>Sternorrhyncha</taxon>
        <taxon>Psylloidea</taxon>
        <taxon>Psyllidae</taxon>
        <taxon>Psyllinae</taxon>
        <taxon>Cacopsylla</taxon>
    </lineage>
</organism>
<dbReference type="AlphaFoldDB" id="A0A8D8YZZ4"/>
<name>A0A8D8YZZ4_9HEMI</name>
<accession>A0A8D8YZZ4</accession>
<protein>
    <submittedName>
        <fullName evidence="1">Uncharacterized protein</fullName>
    </submittedName>
</protein>